<dbReference type="Pfam" id="PF00078">
    <property type="entry name" value="RVT_1"/>
    <property type="match status" value="1"/>
</dbReference>
<evidence type="ECO:0000313" key="2">
    <source>
        <dbReference type="EMBL" id="CAB0031533.1"/>
    </source>
</evidence>
<protein>
    <recommendedName>
        <fullName evidence="1">Reverse transcriptase domain-containing protein</fullName>
    </recommendedName>
</protein>
<dbReference type="EMBL" id="CADCXV010000646">
    <property type="protein sequence ID" value="CAB0031533.1"/>
    <property type="molecule type" value="Genomic_DNA"/>
</dbReference>
<evidence type="ECO:0000313" key="3">
    <source>
        <dbReference type="Proteomes" id="UP000479190"/>
    </source>
</evidence>
<dbReference type="GO" id="GO:0071897">
    <property type="term" value="P:DNA biosynthetic process"/>
    <property type="evidence" value="ECO:0007669"/>
    <property type="project" value="UniProtKB-ARBA"/>
</dbReference>
<evidence type="ECO:0000259" key="1">
    <source>
        <dbReference type="PROSITE" id="PS50878"/>
    </source>
</evidence>
<dbReference type="InterPro" id="IPR000477">
    <property type="entry name" value="RT_dom"/>
</dbReference>
<dbReference type="PROSITE" id="PS50878">
    <property type="entry name" value="RT_POL"/>
    <property type="match status" value="1"/>
</dbReference>
<dbReference type="InterPro" id="IPR043502">
    <property type="entry name" value="DNA/RNA_pol_sf"/>
</dbReference>
<gene>
    <name evidence="2" type="ORF">TBRA_LOCUS3500</name>
</gene>
<proteinExistence type="predicted"/>
<dbReference type="AlphaFoldDB" id="A0A6H5I4U0"/>
<accession>A0A6H5I4U0</accession>
<dbReference type="CDD" id="cd01650">
    <property type="entry name" value="RT_nLTR_like"/>
    <property type="match status" value="1"/>
</dbReference>
<reference evidence="2 3" key="1">
    <citation type="submission" date="2020-02" db="EMBL/GenBank/DDBJ databases">
        <authorList>
            <person name="Ferguson B K."/>
        </authorList>
    </citation>
    <scope>NUCLEOTIDE SEQUENCE [LARGE SCALE GENOMIC DNA]</scope>
</reference>
<keyword evidence="3" id="KW-1185">Reference proteome</keyword>
<feature type="domain" description="Reverse transcriptase" evidence="1">
    <location>
        <begin position="345"/>
        <end position="589"/>
    </location>
</feature>
<dbReference type="Proteomes" id="UP000479190">
    <property type="component" value="Unassembled WGS sequence"/>
</dbReference>
<dbReference type="SUPFAM" id="SSF56672">
    <property type="entry name" value="DNA/RNA polymerases"/>
    <property type="match status" value="1"/>
</dbReference>
<dbReference type="OrthoDB" id="7699669at2759"/>
<dbReference type="PANTHER" id="PTHR33332">
    <property type="entry name" value="REVERSE TRANSCRIPTASE DOMAIN-CONTAINING PROTEIN"/>
    <property type="match status" value="1"/>
</dbReference>
<organism evidence="2 3">
    <name type="scientific">Trichogramma brassicae</name>
    <dbReference type="NCBI Taxonomy" id="86971"/>
    <lineage>
        <taxon>Eukaryota</taxon>
        <taxon>Metazoa</taxon>
        <taxon>Ecdysozoa</taxon>
        <taxon>Arthropoda</taxon>
        <taxon>Hexapoda</taxon>
        <taxon>Insecta</taxon>
        <taxon>Pterygota</taxon>
        <taxon>Neoptera</taxon>
        <taxon>Endopterygota</taxon>
        <taxon>Hymenoptera</taxon>
        <taxon>Apocrita</taxon>
        <taxon>Proctotrupomorpha</taxon>
        <taxon>Chalcidoidea</taxon>
        <taxon>Trichogrammatidae</taxon>
        <taxon>Trichogramma</taxon>
    </lineage>
</organism>
<name>A0A6H5I4U0_9HYME</name>
<sequence length="815" mass="91393">MSPILTRFCPHARTRTYTRKKSSQLARGAATRVTWNRLRAVSRASEVAAELPSAGAELRSTAVKRIAILSRSISRSNLNLTAGAGWLICQRPHLLSCGNYGGSRRRHLAACKVLAREAKWRRRYKRRATLMHCSHSCHAAALRSFAAHAAPLHLHDDIFAGDVRRRPVRGSLHTLSRGKSTLDLGQLRCCSKDTTTVPWYSPELRQLRVARDKAWRTFRRTRTDSDRARYKTLRNRFRTAARDAACRHYRERFRDCTDSASKWRMLGRLGLGSRAGRSAGLPVGVDELNQHFVRTFQSRAAKPETSASSVHPDERFYFRHVQLAEVVEAVRGLEPRPGALMTCLRASCTGVFRSAWKTAIVRPVPKKSAPRDAGDFRPISLLCAMSKILERLAHAQLTDYIESRNLLDKYQSGFRVGHSTQTALLRIIDDVREAVESQEVTLMAAVDLSRAFDVVNHSILLNKLKRLGWSDLACCWIQSYLTGRTQLVIGPRGERSATLARMAGVPQGSVLGPLLYALFANDAPRVLENCRHHIYADDTTIYVHGPFTDVRRLTVLLSEDLGRLAAWASDSDLVINPNKTKAMWLGTRRYVSQLRAGDVPPPVIEGSPVLVVDRLKLLGVTLDGELTWRGHVSAVTARVFAALSSLRRCGDYLAADVRAMLVSTLVFPHVDYCAALFLGISAEQALRIKRCMNAAVRFITGLKKWQHITPQYAKLNILPYEKRVQCACLGLLASVLRNGRPDYWSTEFEFREAPAGRSSRRDELELVIVRANTDCALYSFTVGAARLWNGLPYNIRKSFGSLSFKGLLRQHLLEI</sequence>